<dbReference type="RefSeq" id="WP_092541893.1">
    <property type="nucleotide sequence ID" value="NZ_FOKV01000003.1"/>
</dbReference>
<dbReference type="STRING" id="1334022.SAMN04487907_103178"/>
<evidence type="ECO:0000256" key="1">
    <source>
        <dbReference type="SAM" id="SignalP"/>
    </source>
</evidence>
<dbReference type="OrthoDB" id="1424572at2"/>
<evidence type="ECO:0000313" key="3">
    <source>
        <dbReference type="Proteomes" id="UP000199438"/>
    </source>
</evidence>
<feature type="signal peptide" evidence="1">
    <location>
        <begin position="1"/>
        <end position="18"/>
    </location>
</feature>
<dbReference type="AlphaFoldDB" id="A0A1I1HTQ5"/>
<feature type="chain" id="PRO_5011761420" description="DUF4369 domain-containing protein" evidence="1">
    <location>
        <begin position="19"/>
        <end position="196"/>
    </location>
</feature>
<sequence length="196" mass="22414">MKKLFFIIVLLFAINLKAESKEVIAEVIFENKTDLPISSGTFFITELDKEIKITSAESFKITLPEKGKYQFGFYSEDFTSYTYYPARITSKKNIITIRLEQKPTTETALNYRNLANPEDLGVGMNFIYNGLNNNPIDFSKFTEAYGVGMVTKNCVVDPITMKRVTAHNQKVVEYLIENFGEEWRDSLPATPFGIKK</sequence>
<keyword evidence="1" id="KW-0732">Signal</keyword>
<accession>A0A1I1HTQ5</accession>
<evidence type="ECO:0000313" key="2">
    <source>
        <dbReference type="EMBL" id="SFC27519.1"/>
    </source>
</evidence>
<evidence type="ECO:0008006" key="4">
    <source>
        <dbReference type="Google" id="ProtNLM"/>
    </source>
</evidence>
<keyword evidence="3" id="KW-1185">Reference proteome</keyword>
<name>A0A1I1HTQ5_9FLAO</name>
<dbReference type="EMBL" id="FOKV01000003">
    <property type="protein sequence ID" value="SFC27519.1"/>
    <property type="molecule type" value="Genomic_DNA"/>
</dbReference>
<dbReference type="Proteomes" id="UP000199438">
    <property type="component" value="Unassembled WGS sequence"/>
</dbReference>
<proteinExistence type="predicted"/>
<reference evidence="3" key="1">
    <citation type="submission" date="2016-10" db="EMBL/GenBank/DDBJ databases">
        <authorList>
            <person name="Varghese N."/>
            <person name="Submissions S."/>
        </authorList>
    </citation>
    <scope>NUCLEOTIDE SEQUENCE [LARGE SCALE GENOMIC DNA]</scope>
    <source>
        <strain evidence="3">DSM 24499</strain>
    </source>
</reference>
<organism evidence="2 3">
    <name type="scientific">Zunongwangia mangrovi</name>
    <dbReference type="NCBI Taxonomy" id="1334022"/>
    <lineage>
        <taxon>Bacteria</taxon>
        <taxon>Pseudomonadati</taxon>
        <taxon>Bacteroidota</taxon>
        <taxon>Flavobacteriia</taxon>
        <taxon>Flavobacteriales</taxon>
        <taxon>Flavobacteriaceae</taxon>
        <taxon>Zunongwangia</taxon>
    </lineage>
</organism>
<gene>
    <name evidence="2" type="ORF">SAMN04487907_103178</name>
</gene>
<protein>
    <recommendedName>
        <fullName evidence="4">DUF4369 domain-containing protein</fullName>
    </recommendedName>
</protein>